<dbReference type="Gene3D" id="2.130.10.10">
    <property type="entry name" value="YVTN repeat-like/Quinoprotein amine dehydrogenase"/>
    <property type="match status" value="2"/>
</dbReference>
<dbReference type="Proteomes" id="UP000434172">
    <property type="component" value="Unassembled WGS sequence"/>
</dbReference>
<proteinExistence type="predicted"/>
<name>A0A8H3WC92_9PEZI</name>
<sequence>MPRDGDLTQRGDGGGVTSEPICVQYKFSRTVPTGQGLTTQIRLLSICDTLLATVHGDRDVLIWSLERNVPPTVVEFDVVRMDRITGIAFSPTSSRVIALSFRTGARHEVWSLDWASQTVEAVLEAGADAHEVQFSPDGRLLTWIAGGYIDVWETLINTHVVTLREGRKKTGGLPVCKFAFTPDSSRIATLDRAGRMMTWDVATWADVKESRAKTASWESVGREAMQLVADGRRVMAACRQTDGTSPWTWRLTTWWPENGSRAELEMNGCAFACVPRNGRFVATVQADGGRLRMRDFGNGVCLDQSTQGIAKTGKTPLVVAAAIAVGDRVMATQIANGRTTLWQLTAAADE</sequence>
<comment type="caution">
    <text evidence="1">The sequence shown here is derived from an EMBL/GenBank/DDBJ whole genome shotgun (WGS) entry which is preliminary data.</text>
</comment>
<dbReference type="AlphaFoldDB" id="A0A8H3WC92"/>
<evidence type="ECO:0000313" key="1">
    <source>
        <dbReference type="EMBL" id="KAF0324194.1"/>
    </source>
</evidence>
<keyword evidence="2" id="KW-1185">Reference proteome</keyword>
<dbReference type="EMBL" id="WOWK01000046">
    <property type="protein sequence ID" value="KAF0324194.1"/>
    <property type="molecule type" value="Genomic_DNA"/>
</dbReference>
<evidence type="ECO:0008006" key="3">
    <source>
        <dbReference type="Google" id="ProtNLM"/>
    </source>
</evidence>
<gene>
    <name evidence="1" type="ORF">GQ607_008624</name>
</gene>
<dbReference type="OrthoDB" id="4790811at2759"/>
<dbReference type="SUPFAM" id="SSF82171">
    <property type="entry name" value="DPP6 N-terminal domain-like"/>
    <property type="match status" value="1"/>
</dbReference>
<accession>A0A8H3WC92</accession>
<organism evidence="1 2">
    <name type="scientific">Colletotrichum asianum</name>
    <dbReference type="NCBI Taxonomy" id="702518"/>
    <lineage>
        <taxon>Eukaryota</taxon>
        <taxon>Fungi</taxon>
        <taxon>Dikarya</taxon>
        <taxon>Ascomycota</taxon>
        <taxon>Pezizomycotina</taxon>
        <taxon>Sordariomycetes</taxon>
        <taxon>Hypocreomycetidae</taxon>
        <taxon>Glomerellales</taxon>
        <taxon>Glomerellaceae</taxon>
        <taxon>Colletotrichum</taxon>
        <taxon>Colletotrichum gloeosporioides species complex</taxon>
    </lineage>
</organism>
<protein>
    <recommendedName>
        <fullName evidence="3">WD40 repeat domain-containing protein</fullName>
    </recommendedName>
</protein>
<evidence type="ECO:0000313" key="2">
    <source>
        <dbReference type="Proteomes" id="UP000434172"/>
    </source>
</evidence>
<reference evidence="1 2" key="1">
    <citation type="submission" date="2019-12" db="EMBL/GenBank/DDBJ databases">
        <title>A genome sequence resource for the geographically widespread anthracnose pathogen Colletotrichum asianum.</title>
        <authorList>
            <person name="Meng Y."/>
        </authorList>
    </citation>
    <scope>NUCLEOTIDE SEQUENCE [LARGE SCALE GENOMIC DNA]</scope>
    <source>
        <strain evidence="1 2">ICMP 18580</strain>
    </source>
</reference>
<dbReference type="InterPro" id="IPR015943">
    <property type="entry name" value="WD40/YVTN_repeat-like_dom_sf"/>
</dbReference>